<dbReference type="EMBL" id="CP049055">
    <property type="protein sequence ID" value="QII12154.1"/>
    <property type="molecule type" value="Genomic_DNA"/>
</dbReference>
<evidence type="ECO:0000313" key="2">
    <source>
        <dbReference type="EMBL" id="QII12154.1"/>
    </source>
</evidence>
<dbReference type="Proteomes" id="UP000501926">
    <property type="component" value="Chromosome"/>
</dbReference>
<evidence type="ECO:0000313" key="3">
    <source>
        <dbReference type="Proteomes" id="UP000501926"/>
    </source>
</evidence>
<dbReference type="AlphaFoldDB" id="Q1Q0P7"/>
<protein>
    <submittedName>
        <fullName evidence="1">Uncharacterized protein</fullName>
    </submittedName>
</protein>
<dbReference type="RefSeq" id="WP_164995039.1">
    <property type="nucleotide sequence ID" value="NZ_CP049055.1"/>
</dbReference>
<gene>
    <name evidence="2" type="ORF">KsCSTR_27750</name>
    <name evidence="1" type="ORF">kuste2821</name>
</gene>
<name>Q1Q0P7_KUEST</name>
<sequence length="62" mass="7278">MVISEPILEEIAEVLTRPRIKGKYGISEADIKELLIMYRRTRRACFAFGRYYCLSCNQMTND</sequence>
<evidence type="ECO:0000313" key="1">
    <source>
        <dbReference type="EMBL" id="CAJ73573.1"/>
    </source>
</evidence>
<dbReference type="EMBL" id="CT573071">
    <property type="protein sequence ID" value="CAJ73573.1"/>
    <property type="molecule type" value="Genomic_DNA"/>
</dbReference>
<proteinExistence type="predicted"/>
<accession>Q1Q0P7</accession>
<reference evidence="2 3" key="3">
    <citation type="submission" date="2020-02" db="EMBL/GenBank/DDBJ databases">
        <title>Newly sequenced genome of strain CSTR1 showed variability in Candidatus Kuenenia stuttgartiensis genomes.</title>
        <authorList>
            <person name="Ding C."/>
            <person name="Adrian L."/>
        </authorList>
    </citation>
    <scope>NUCLEOTIDE SEQUENCE [LARGE SCALE GENOMIC DNA]</scope>
    <source>
        <strain evidence="2 3">CSTR1</strain>
    </source>
</reference>
<organism evidence="1">
    <name type="scientific">Kuenenia stuttgartiensis</name>
    <dbReference type="NCBI Taxonomy" id="174633"/>
    <lineage>
        <taxon>Bacteria</taxon>
        <taxon>Pseudomonadati</taxon>
        <taxon>Planctomycetota</taxon>
        <taxon>Candidatus Brocadiia</taxon>
        <taxon>Candidatus Brocadiales</taxon>
        <taxon>Candidatus Brocadiaceae</taxon>
        <taxon>Candidatus Kuenenia</taxon>
    </lineage>
</organism>
<reference evidence="1" key="1">
    <citation type="journal article" date="2006" name="Nature">
        <title>Deciphering the evolution and metabolism of an anammox bacterium from a community genome.</title>
        <authorList>
            <person name="Strous M."/>
            <person name="Pelletier E."/>
            <person name="Mangenot S."/>
            <person name="Rattei T."/>
            <person name="Lehner A."/>
            <person name="Taylor M.W."/>
            <person name="Horn M."/>
            <person name="Daims H."/>
            <person name="Bartol-Mavel D."/>
            <person name="Wincker P."/>
            <person name="Barbe V."/>
            <person name="Fonknechten N."/>
            <person name="Vallenet D."/>
            <person name="Segurens B."/>
            <person name="Schenowitz-Truong C."/>
            <person name="Medigue C."/>
            <person name="Collingro A."/>
            <person name="Snel B."/>
            <person name="Dutilh B.E."/>
            <person name="OpDenCamp H.J.M."/>
            <person name="vanDerDrift C."/>
            <person name="Cirpus I."/>
            <person name="vanDePas-Schoonen K.T."/>
            <person name="Harhangi H.R."/>
            <person name="vanNiftrik L."/>
            <person name="Schmid M."/>
            <person name="Keltjens J."/>
            <person name="vanDeVossenberg J."/>
            <person name="Kartal B."/>
            <person name="Meier H."/>
            <person name="Frishman D."/>
            <person name="Huynen M.A."/>
            <person name="Mewes H."/>
            <person name="Weissenbach J."/>
            <person name="Jetten M.S.M."/>
            <person name="Wagner M."/>
            <person name="LePaslier D."/>
        </authorList>
    </citation>
    <scope>NUCLEOTIDE SEQUENCE</scope>
</reference>
<reference evidence="1" key="2">
    <citation type="submission" date="2006-01" db="EMBL/GenBank/DDBJ databases">
        <authorList>
            <person name="Genoscope"/>
        </authorList>
    </citation>
    <scope>NUCLEOTIDE SEQUENCE</scope>
</reference>